<gene>
    <name evidence="10" type="ORF">NIES593_13410</name>
</gene>
<feature type="transmembrane region" description="Helical" evidence="8">
    <location>
        <begin position="254"/>
        <end position="275"/>
    </location>
</feature>
<dbReference type="PANTHER" id="PTHR30294">
    <property type="entry name" value="MEMBRANE COMPONENT OF ABC TRANSPORTER YHHJ-RELATED"/>
    <property type="match status" value="1"/>
</dbReference>
<evidence type="ECO:0000313" key="11">
    <source>
        <dbReference type="Proteomes" id="UP000186868"/>
    </source>
</evidence>
<dbReference type="EMBL" id="MRCB01000015">
    <property type="protein sequence ID" value="OKH22192.1"/>
    <property type="molecule type" value="Genomic_DNA"/>
</dbReference>
<evidence type="ECO:0000256" key="6">
    <source>
        <dbReference type="ARBA" id="ARBA00022989"/>
    </source>
</evidence>
<evidence type="ECO:0000259" key="9">
    <source>
        <dbReference type="PROSITE" id="PS51012"/>
    </source>
</evidence>
<dbReference type="InterPro" id="IPR013525">
    <property type="entry name" value="ABC2_TM"/>
</dbReference>
<comment type="subcellular location">
    <subcellularLocation>
        <location evidence="1">Cell membrane</location>
        <topology evidence="1">Multi-pass membrane protein</topology>
    </subcellularLocation>
</comment>
<dbReference type="AlphaFoldDB" id="A0A1U7HF17"/>
<dbReference type="STRING" id="1921803.NIES593_13410"/>
<sequence length="371" mass="41465">MKRILSQCYKELSQFKRDRLTVALAFILPFITLIIFGYAIRLEAKNIPLYVQDFDNTPLSRAYIERLFATNQFIPIAEGSQLSSNDPEEVVDRGLAKVAVVIPPDFSRKIKSEIPVEVQAIVDGSDVNNARVIQNSIRATTLYFLRSSKLQPNTNKVIPRIRLWFNPGRKESLYIVPGLLGIILWIYPSLLAALAMVSEKVQGTIIQVYASNLSATELLLGKGLAYLIIGILEMIFIVGSGMLLWRIGFAGDPILLLISTLIYLTDSVMFGLLIGSRAADRTSAIQAVALIGFLTAFLLSGFIYPLSNIPFPLSLISNIVPARYYLEISRDTFVRGTGWAGVWLFFIILIILGLFIFNAARRTLRRMQLPD</sequence>
<evidence type="ECO:0000256" key="1">
    <source>
        <dbReference type="ARBA" id="ARBA00004651"/>
    </source>
</evidence>
<dbReference type="Proteomes" id="UP000186868">
    <property type="component" value="Unassembled WGS sequence"/>
</dbReference>
<dbReference type="Pfam" id="PF12698">
    <property type="entry name" value="ABC2_membrane_3"/>
    <property type="match status" value="1"/>
</dbReference>
<reference evidence="10 11" key="1">
    <citation type="submission" date="2016-11" db="EMBL/GenBank/DDBJ databases">
        <title>Draft Genome Sequences of Nine Cyanobacterial Strains from Diverse Habitats.</title>
        <authorList>
            <person name="Zhu T."/>
            <person name="Hou S."/>
            <person name="Lu X."/>
            <person name="Hess W.R."/>
        </authorList>
    </citation>
    <scope>NUCLEOTIDE SEQUENCE [LARGE SCALE GENOMIC DNA]</scope>
    <source>
        <strain evidence="10 11">NIES-593</strain>
    </source>
</reference>
<dbReference type="RefSeq" id="WP_073600067.1">
    <property type="nucleotide sequence ID" value="NZ_MRCB01000015.1"/>
</dbReference>
<dbReference type="GO" id="GO:0005886">
    <property type="term" value="C:plasma membrane"/>
    <property type="evidence" value="ECO:0007669"/>
    <property type="project" value="UniProtKB-SubCell"/>
</dbReference>
<name>A0A1U7HF17_9CYAN</name>
<organism evidence="10 11">
    <name type="scientific">Hydrococcus rivularis NIES-593</name>
    <dbReference type="NCBI Taxonomy" id="1921803"/>
    <lineage>
        <taxon>Bacteria</taxon>
        <taxon>Bacillati</taxon>
        <taxon>Cyanobacteriota</taxon>
        <taxon>Cyanophyceae</taxon>
        <taxon>Pleurocapsales</taxon>
        <taxon>Hydrococcaceae</taxon>
        <taxon>Hydrococcus</taxon>
    </lineage>
</organism>
<evidence type="ECO:0000256" key="3">
    <source>
        <dbReference type="ARBA" id="ARBA00022448"/>
    </source>
</evidence>
<comment type="similarity">
    <text evidence="2">Belongs to the ABC-2 integral membrane protein family.</text>
</comment>
<keyword evidence="4" id="KW-1003">Cell membrane</keyword>
<evidence type="ECO:0000256" key="5">
    <source>
        <dbReference type="ARBA" id="ARBA00022692"/>
    </source>
</evidence>
<dbReference type="PROSITE" id="PS51012">
    <property type="entry name" value="ABC_TM2"/>
    <property type="match status" value="1"/>
</dbReference>
<protein>
    <submittedName>
        <fullName evidence="10">ABC transporter</fullName>
    </submittedName>
</protein>
<keyword evidence="7 8" id="KW-0472">Membrane</keyword>
<feature type="transmembrane region" description="Helical" evidence="8">
    <location>
        <begin position="224"/>
        <end position="248"/>
    </location>
</feature>
<keyword evidence="5 8" id="KW-0812">Transmembrane</keyword>
<accession>A0A1U7HF17</accession>
<feature type="domain" description="ABC transmembrane type-2" evidence="9">
    <location>
        <begin position="130"/>
        <end position="367"/>
    </location>
</feature>
<keyword evidence="3" id="KW-0813">Transport</keyword>
<evidence type="ECO:0000256" key="2">
    <source>
        <dbReference type="ARBA" id="ARBA00007783"/>
    </source>
</evidence>
<dbReference type="GO" id="GO:0140359">
    <property type="term" value="F:ABC-type transporter activity"/>
    <property type="evidence" value="ECO:0007669"/>
    <property type="project" value="InterPro"/>
</dbReference>
<dbReference type="Gene3D" id="3.40.1710.10">
    <property type="entry name" value="abc type-2 transporter like domain"/>
    <property type="match status" value="1"/>
</dbReference>
<feature type="transmembrane region" description="Helical" evidence="8">
    <location>
        <begin position="287"/>
        <end position="306"/>
    </location>
</feature>
<evidence type="ECO:0000313" key="10">
    <source>
        <dbReference type="EMBL" id="OKH22192.1"/>
    </source>
</evidence>
<comment type="caution">
    <text evidence="10">The sequence shown here is derived from an EMBL/GenBank/DDBJ whole genome shotgun (WGS) entry which is preliminary data.</text>
</comment>
<evidence type="ECO:0000256" key="8">
    <source>
        <dbReference type="SAM" id="Phobius"/>
    </source>
</evidence>
<feature type="transmembrane region" description="Helical" evidence="8">
    <location>
        <begin position="20"/>
        <end position="40"/>
    </location>
</feature>
<feature type="transmembrane region" description="Helical" evidence="8">
    <location>
        <begin position="173"/>
        <end position="197"/>
    </location>
</feature>
<dbReference type="PANTHER" id="PTHR30294:SF29">
    <property type="entry name" value="MULTIDRUG ABC TRANSPORTER PERMEASE YBHS-RELATED"/>
    <property type="match status" value="1"/>
</dbReference>
<dbReference type="InterPro" id="IPR047817">
    <property type="entry name" value="ABC2_TM_bact-type"/>
</dbReference>
<evidence type="ECO:0000256" key="7">
    <source>
        <dbReference type="ARBA" id="ARBA00023136"/>
    </source>
</evidence>
<dbReference type="InterPro" id="IPR051449">
    <property type="entry name" value="ABC-2_transporter_component"/>
</dbReference>
<keyword evidence="6 8" id="KW-1133">Transmembrane helix</keyword>
<evidence type="ECO:0000256" key="4">
    <source>
        <dbReference type="ARBA" id="ARBA00022475"/>
    </source>
</evidence>
<keyword evidence="11" id="KW-1185">Reference proteome</keyword>
<proteinExistence type="inferred from homology"/>
<dbReference type="OrthoDB" id="9808686at2"/>
<feature type="transmembrane region" description="Helical" evidence="8">
    <location>
        <begin position="340"/>
        <end position="360"/>
    </location>
</feature>